<evidence type="ECO:0000313" key="2">
    <source>
        <dbReference type="EMBL" id="GAA2490085.1"/>
    </source>
</evidence>
<proteinExistence type="predicted"/>
<name>A0ABP5Z1U0_9ACTN</name>
<feature type="compositionally biased region" description="Low complexity" evidence="1">
    <location>
        <begin position="30"/>
        <end position="50"/>
    </location>
</feature>
<dbReference type="Proteomes" id="UP001499942">
    <property type="component" value="Unassembled WGS sequence"/>
</dbReference>
<sequence length="97" mass="10563">MDRAVARVALPTFRWSRSFSFGPAAPMPRPTASAAAQAVPPRASPVRSSASAPECAWTVSTYHASAGPLDRARARAHQESVTRVTVEWRADFANRIW</sequence>
<comment type="caution">
    <text evidence="2">The sequence shown here is derived from an EMBL/GenBank/DDBJ whole genome shotgun (WGS) entry which is preliminary data.</text>
</comment>
<protein>
    <submittedName>
        <fullName evidence="2">Uncharacterized protein</fullName>
    </submittedName>
</protein>
<gene>
    <name evidence="2" type="ORF">GCM10010393_22300</name>
</gene>
<keyword evidence="3" id="KW-1185">Reference proteome</keyword>
<organism evidence="2 3">
    <name type="scientific">Streptomyces gobitricini</name>
    <dbReference type="NCBI Taxonomy" id="68211"/>
    <lineage>
        <taxon>Bacteria</taxon>
        <taxon>Bacillati</taxon>
        <taxon>Actinomycetota</taxon>
        <taxon>Actinomycetes</taxon>
        <taxon>Kitasatosporales</taxon>
        <taxon>Streptomycetaceae</taxon>
        <taxon>Streptomyces</taxon>
    </lineage>
</organism>
<accession>A0ABP5Z1U0</accession>
<feature type="region of interest" description="Disordered" evidence="1">
    <location>
        <begin position="26"/>
        <end position="50"/>
    </location>
</feature>
<dbReference type="EMBL" id="BAAASR010000013">
    <property type="protein sequence ID" value="GAA2490085.1"/>
    <property type="molecule type" value="Genomic_DNA"/>
</dbReference>
<evidence type="ECO:0000256" key="1">
    <source>
        <dbReference type="SAM" id="MobiDB-lite"/>
    </source>
</evidence>
<evidence type="ECO:0000313" key="3">
    <source>
        <dbReference type="Proteomes" id="UP001499942"/>
    </source>
</evidence>
<reference evidence="3" key="1">
    <citation type="journal article" date="2019" name="Int. J. Syst. Evol. Microbiol.">
        <title>The Global Catalogue of Microorganisms (GCM) 10K type strain sequencing project: providing services to taxonomists for standard genome sequencing and annotation.</title>
        <authorList>
            <consortium name="The Broad Institute Genomics Platform"/>
            <consortium name="The Broad Institute Genome Sequencing Center for Infectious Disease"/>
            <person name="Wu L."/>
            <person name="Ma J."/>
        </authorList>
    </citation>
    <scope>NUCLEOTIDE SEQUENCE [LARGE SCALE GENOMIC DNA]</scope>
    <source>
        <strain evidence="3">JCM 5062</strain>
    </source>
</reference>